<dbReference type="RefSeq" id="WP_093315327.1">
    <property type="nucleotide sequence ID" value="NZ_FOZG01000002.1"/>
</dbReference>
<keyword evidence="4" id="KW-0456">Lyase</keyword>
<comment type="similarity">
    <text evidence="1">Belongs to the Gfa family.</text>
</comment>
<organism evidence="6 7">
    <name type="scientific">Sphingomonas jatrophae</name>
    <dbReference type="NCBI Taxonomy" id="1166337"/>
    <lineage>
        <taxon>Bacteria</taxon>
        <taxon>Pseudomonadati</taxon>
        <taxon>Pseudomonadota</taxon>
        <taxon>Alphaproteobacteria</taxon>
        <taxon>Sphingomonadales</taxon>
        <taxon>Sphingomonadaceae</taxon>
        <taxon>Sphingomonas</taxon>
    </lineage>
</organism>
<dbReference type="EMBL" id="FOZG01000002">
    <property type="protein sequence ID" value="SFS02386.1"/>
    <property type="molecule type" value="Genomic_DNA"/>
</dbReference>
<dbReference type="GO" id="GO:0016846">
    <property type="term" value="F:carbon-sulfur lyase activity"/>
    <property type="evidence" value="ECO:0007669"/>
    <property type="project" value="InterPro"/>
</dbReference>
<dbReference type="Pfam" id="PF04828">
    <property type="entry name" value="GFA"/>
    <property type="match status" value="1"/>
</dbReference>
<protein>
    <submittedName>
        <fullName evidence="6">Uncharacterized conserved protein</fullName>
    </submittedName>
</protein>
<dbReference type="OrthoDB" id="7186766at2"/>
<evidence type="ECO:0000256" key="1">
    <source>
        <dbReference type="ARBA" id="ARBA00005495"/>
    </source>
</evidence>
<dbReference type="InterPro" id="IPR006913">
    <property type="entry name" value="CENP-V/GFA"/>
</dbReference>
<dbReference type="PANTHER" id="PTHR33337">
    <property type="entry name" value="GFA DOMAIN-CONTAINING PROTEIN"/>
    <property type="match status" value="1"/>
</dbReference>
<dbReference type="AlphaFoldDB" id="A0A1I6LG35"/>
<keyword evidence="2" id="KW-0479">Metal-binding</keyword>
<dbReference type="InterPro" id="IPR011057">
    <property type="entry name" value="Mss4-like_sf"/>
</dbReference>
<dbReference type="GO" id="GO:0046872">
    <property type="term" value="F:metal ion binding"/>
    <property type="evidence" value="ECO:0007669"/>
    <property type="project" value="UniProtKB-KW"/>
</dbReference>
<gene>
    <name evidence="6" type="ORF">SAMN05192580_2697</name>
</gene>
<keyword evidence="3" id="KW-0862">Zinc</keyword>
<accession>A0A1I6LG35</accession>
<dbReference type="PANTHER" id="PTHR33337:SF40">
    <property type="entry name" value="CENP-V_GFA DOMAIN-CONTAINING PROTEIN-RELATED"/>
    <property type="match status" value="1"/>
</dbReference>
<proteinExistence type="inferred from homology"/>
<dbReference type="STRING" id="1166337.SAMN05192580_2697"/>
<sequence>MSDFTSREGGCRCGRVRFRITAPPLISMACHCRGCQRMTASAFSLSIAVPAGALEILAGETVAGGAQDGRVPYHHHHCGWCKSWLYTQPPAEMGFVNVRTTMLDDPSGLDPFVETQTAEKLTWAQTGAPHSFERFPPMDAFGPLVAEYQARI</sequence>
<dbReference type="SUPFAM" id="SSF51316">
    <property type="entry name" value="Mss4-like"/>
    <property type="match status" value="1"/>
</dbReference>
<keyword evidence="7" id="KW-1185">Reference proteome</keyword>
<dbReference type="Proteomes" id="UP000198824">
    <property type="component" value="Unassembled WGS sequence"/>
</dbReference>
<evidence type="ECO:0000256" key="4">
    <source>
        <dbReference type="ARBA" id="ARBA00023239"/>
    </source>
</evidence>
<evidence type="ECO:0000313" key="7">
    <source>
        <dbReference type="Proteomes" id="UP000198824"/>
    </source>
</evidence>
<name>A0A1I6LG35_9SPHN</name>
<evidence type="ECO:0000256" key="2">
    <source>
        <dbReference type="ARBA" id="ARBA00022723"/>
    </source>
</evidence>
<reference evidence="6 7" key="1">
    <citation type="submission" date="2016-10" db="EMBL/GenBank/DDBJ databases">
        <authorList>
            <person name="de Groot N.N."/>
        </authorList>
    </citation>
    <scope>NUCLEOTIDE SEQUENCE [LARGE SCALE GENOMIC DNA]</scope>
    <source>
        <strain evidence="6 7">S5-249</strain>
    </source>
</reference>
<evidence type="ECO:0000259" key="5">
    <source>
        <dbReference type="PROSITE" id="PS51891"/>
    </source>
</evidence>
<dbReference type="Gene3D" id="3.90.1590.10">
    <property type="entry name" value="glutathione-dependent formaldehyde- activating enzyme (gfa)"/>
    <property type="match status" value="1"/>
</dbReference>
<feature type="domain" description="CENP-V/GFA" evidence="5">
    <location>
        <begin position="7"/>
        <end position="113"/>
    </location>
</feature>
<dbReference type="PROSITE" id="PS51891">
    <property type="entry name" value="CENP_V_GFA"/>
    <property type="match status" value="1"/>
</dbReference>
<evidence type="ECO:0000256" key="3">
    <source>
        <dbReference type="ARBA" id="ARBA00022833"/>
    </source>
</evidence>
<dbReference type="PROSITE" id="PS51257">
    <property type="entry name" value="PROKAR_LIPOPROTEIN"/>
    <property type="match status" value="1"/>
</dbReference>
<evidence type="ECO:0000313" key="6">
    <source>
        <dbReference type="EMBL" id="SFS02386.1"/>
    </source>
</evidence>